<keyword evidence="3 5" id="KW-0125">Carotenoid biosynthesis</keyword>
<evidence type="ECO:0000313" key="8">
    <source>
        <dbReference type="Proteomes" id="UP000037755"/>
    </source>
</evidence>
<dbReference type="Proteomes" id="UP000037755">
    <property type="component" value="Unassembled WGS sequence"/>
</dbReference>
<evidence type="ECO:0000313" key="7">
    <source>
        <dbReference type="EMBL" id="KOS06570.1"/>
    </source>
</evidence>
<evidence type="ECO:0000259" key="6">
    <source>
        <dbReference type="Pfam" id="PF01593"/>
    </source>
</evidence>
<dbReference type="InterPro" id="IPR014105">
    <property type="entry name" value="Carotenoid/retinoid_OxRdtase"/>
</dbReference>
<evidence type="ECO:0000256" key="1">
    <source>
        <dbReference type="ARBA" id="ARBA00004829"/>
    </source>
</evidence>
<evidence type="ECO:0000256" key="3">
    <source>
        <dbReference type="ARBA" id="ARBA00022746"/>
    </source>
</evidence>
<feature type="domain" description="Amine oxidase" evidence="6">
    <location>
        <begin position="13"/>
        <end position="485"/>
    </location>
</feature>
<gene>
    <name evidence="7" type="ORF">AM493_11395</name>
</gene>
<dbReference type="STRING" id="1202724.AM493_11395"/>
<keyword evidence="4 5" id="KW-0560">Oxidoreductase</keyword>
<dbReference type="OrthoDB" id="9774675at2"/>
<comment type="similarity">
    <text evidence="2 5">Belongs to the carotenoid/retinoid oxidoreductase family.</text>
</comment>
<dbReference type="Pfam" id="PF01593">
    <property type="entry name" value="Amino_oxidase"/>
    <property type="match status" value="1"/>
</dbReference>
<dbReference type="PANTHER" id="PTHR43734">
    <property type="entry name" value="PHYTOENE DESATURASE"/>
    <property type="match status" value="1"/>
</dbReference>
<dbReference type="GO" id="GO:0016491">
    <property type="term" value="F:oxidoreductase activity"/>
    <property type="evidence" value="ECO:0007669"/>
    <property type="project" value="UniProtKB-KW"/>
</dbReference>
<protein>
    <submittedName>
        <fullName evidence="7">Phytoene dehydrogenase</fullName>
    </submittedName>
</protein>
<dbReference type="GO" id="GO:0016117">
    <property type="term" value="P:carotenoid biosynthetic process"/>
    <property type="evidence" value="ECO:0007669"/>
    <property type="project" value="UniProtKB-KW"/>
</dbReference>
<accession>A0A0M9VID3</accession>
<evidence type="ECO:0000256" key="2">
    <source>
        <dbReference type="ARBA" id="ARBA00006046"/>
    </source>
</evidence>
<dbReference type="Gene3D" id="3.50.50.60">
    <property type="entry name" value="FAD/NAD(P)-binding domain"/>
    <property type="match status" value="2"/>
</dbReference>
<dbReference type="RefSeq" id="WP_054408169.1">
    <property type="nucleotide sequence ID" value="NZ_FOYA01000001.1"/>
</dbReference>
<dbReference type="SUPFAM" id="SSF51905">
    <property type="entry name" value="FAD/NAD(P)-binding domain"/>
    <property type="match status" value="1"/>
</dbReference>
<evidence type="ECO:0000256" key="5">
    <source>
        <dbReference type="RuleBase" id="RU362075"/>
    </source>
</evidence>
<dbReference type="InterPro" id="IPR036188">
    <property type="entry name" value="FAD/NAD-bd_sf"/>
</dbReference>
<dbReference type="PANTHER" id="PTHR43734:SF1">
    <property type="entry name" value="PHYTOENE DESATURASE"/>
    <property type="match status" value="1"/>
</dbReference>
<organism evidence="7 8">
    <name type="scientific">Flavobacterium akiainvivens</name>
    <dbReference type="NCBI Taxonomy" id="1202724"/>
    <lineage>
        <taxon>Bacteria</taxon>
        <taxon>Pseudomonadati</taxon>
        <taxon>Bacteroidota</taxon>
        <taxon>Flavobacteriia</taxon>
        <taxon>Flavobacteriales</taxon>
        <taxon>Flavobacteriaceae</taxon>
        <taxon>Flavobacterium</taxon>
    </lineage>
</organism>
<dbReference type="NCBIfam" id="TIGR02734">
    <property type="entry name" value="crtI_fam"/>
    <property type="match status" value="1"/>
</dbReference>
<comment type="pathway">
    <text evidence="1 5">Carotenoid biosynthesis.</text>
</comment>
<comment type="caution">
    <text evidence="7">The sequence shown here is derived from an EMBL/GenBank/DDBJ whole genome shotgun (WGS) entry which is preliminary data.</text>
</comment>
<dbReference type="AlphaFoldDB" id="A0A0M9VID3"/>
<dbReference type="InterPro" id="IPR002937">
    <property type="entry name" value="Amino_oxidase"/>
</dbReference>
<sequence length="497" mass="55532">MKPQKAVVIGAGFSGLAAAITLANSGYEVTLLEKHPTPGGRARVFKKDGFTFDMGPSWYWMPDVIAGFFRKYNAEGLLPELVRLNPSYQVIFGESNTQTVPAGYTALKETFEAIEPGSGAKLDIFLNEAQQKYEAAMGKFINKPCISVTEFLDTDILKSALKLDLLSSYSNHVRRYFKSEKILQMLEFPILFLGALPKDIPALYSMMNYADIKLGTWYPMGGFGKVIDAFVKLAEQKGVTFYFDADVKGFDVSSGEVTKVITDKGDFEADVVVSSADYHFTEQLLPENYRNYTEKYWDKRVMAPSCLLYYVGINKKLGKLLHHNLFFEENFATHAHTIYTEPSWPQKPLYYVCCPGKTDASVAPEGMENIFLLIPVAPGLEDTPEIRQHYFNETIARLEQYCGEAIKPHIVSYTDYAVSDFKADYNAFKGNAYGLANTLKQTAFFKPGIRNKKIANLFYTGQLTVPGPGVPPSVISGEIVAGHIIKTSKKHVYESIV</sequence>
<reference evidence="7 8" key="1">
    <citation type="submission" date="2015-08" db="EMBL/GenBank/DDBJ databases">
        <title>Whole genome sequence of Flavobacterium akiainvivens IK-1T, from decaying Wikstroemia oahuensis, an endemic Hawaiian shrub.</title>
        <authorList>
            <person name="Wan X."/>
            <person name="Hou S."/>
            <person name="Saito J."/>
            <person name="Donachie S."/>
        </authorList>
    </citation>
    <scope>NUCLEOTIDE SEQUENCE [LARGE SCALE GENOMIC DNA]</scope>
    <source>
        <strain evidence="7 8">IK-1</strain>
    </source>
</reference>
<dbReference type="PATRIC" id="fig|1202724.3.peg.2364"/>
<name>A0A0M9VID3_9FLAO</name>
<evidence type="ECO:0000256" key="4">
    <source>
        <dbReference type="ARBA" id="ARBA00023002"/>
    </source>
</evidence>
<keyword evidence="8" id="KW-1185">Reference proteome</keyword>
<dbReference type="EMBL" id="LIYD01000005">
    <property type="protein sequence ID" value="KOS06570.1"/>
    <property type="molecule type" value="Genomic_DNA"/>
</dbReference>
<proteinExistence type="inferred from homology"/>